<proteinExistence type="predicted"/>
<keyword evidence="2" id="KW-1185">Reference proteome</keyword>
<organism evidence="1 2">
    <name type="scientific">Desulfonispora thiosulfatigenes DSM 11270</name>
    <dbReference type="NCBI Taxonomy" id="656914"/>
    <lineage>
        <taxon>Bacteria</taxon>
        <taxon>Bacillati</taxon>
        <taxon>Bacillota</taxon>
        <taxon>Clostridia</taxon>
        <taxon>Eubacteriales</taxon>
        <taxon>Peptococcaceae</taxon>
        <taxon>Desulfonispora</taxon>
    </lineage>
</organism>
<protein>
    <submittedName>
        <fullName evidence="1">Uncharacterized protein</fullName>
    </submittedName>
</protein>
<evidence type="ECO:0000313" key="1">
    <source>
        <dbReference type="EMBL" id="SMB95253.1"/>
    </source>
</evidence>
<sequence>MKMNNLQNTKEIVVTANASGAALYSQRGYLVMIVDVIDMSTSVEIALEKGAIFAYGASPDLTRAPVKVNPEQIGYLAGQKALEHNTEVILISEPRYGSYEEREKKCQKVIRGIKRSKAKIADIIPNLGAEIAKITDFDNKVVICVSDTGGVAYDAAFQYSTSITTGTVARTTLYKGNDPALICAQRAIDLAKGKSIAVVAASSNSYEDILAAGHIYQIIINKGYLSL</sequence>
<dbReference type="AlphaFoldDB" id="A0A1W1VPQ1"/>
<dbReference type="STRING" id="656914.SAMN00017405_0359"/>
<dbReference type="EMBL" id="FWWT01000022">
    <property type="protein sequence ID" value="SMB95253.1"/>
    <property type="molecule type" value="Genomic_DNA"/>
</dbReference>
<evidence type="ECO:0000313" key="2">
    <source>
        <dbReference type="Proteomes" id="UP000192731"/>
    </source>
</evidence>
<accession>A0A1W1VPQ1</accession>
<gene>
    <name evidence="1" type="ORF">SAMN00017405_0359</name>
</gene>
<name>A0A1W1VPQ1_DESTI</name>
<dbReference type="Proteomes" id="UP000192731">
    <property type="component" value="Unassembled WGS sequence"/>
</dbReference>
<reference evidence="1 2" key="1">
    <citation type="submission" date="2017-04" db="EMBL/GenBank/DDBJ databases">
        <authorList>
            <person name="Afonso C.L."/>
            <person name="Miller P.J."/>
            <person name="Scott M.A."/>
            <person name="Spackman E."/>
            <person name="Goraichik I."/>
            <person name="Dimitrov K.M."/>
            <person name="Suarez D.L."/>
            <person name="Swayne D.E."/>
        </authorList>
    </citation>
    <scope>NUCLEOTIDE SEQUENCE [LARGE SCALE GENOMIC DNA]</scope>
    <source>
        <strain evidence="1 2">DSM 11270</strain>
    </source>
</reference>